<proteinExistence type="inferred from homology"/>
<dbReference type="GO" id="GO:0004301">
    <property type="term" value="F:epoxide hydrolase activity"/>
    <property type="evidence" value="ECO:0007669"/>
    <property type="project" value="UniProtKB-ARBA"/>
</dbReference>
<dbReference type="PRINTS" id="PR00412">
    <property type="entry name" value="EPOXHYDRLASE"/>
</dbReference>
<dbReference type="Gene3D" id="3.40.50.1820">
    <property type="entry name" value="alpha/beta hydrolase"/>
    <property type="match status" value="1"/>
</dbReference>
<evidence type="ECO:0000313" key="5">
    <source>
        <dbReference type="Proteomes" id="UP001474421"/>
    </source>
</evidence>
<sequence length="526" mass="58773">MYQPCSYTGWMRTSAGETSGAVLLLSGALNIAGISRAASCSAAATVKKVEREGPKSHLRAGSIPSQFSRHATEAAISDLPRSSDQVAAFASLVCARVEPVSAAEDARRWALSPPTPGRRNSSSLRLVGGAAKLALKGGSAALPLFRRSELEAWAPSELWLFEYHAQDYIPKNGISLSLLTGAHSHNAEGLQHCDAVDLVWLILTKGPKRVFQKIQRLPPEILTDSCYGEHKYLTLKSGIRLHYVAAGEEGACLMLFLHGFPQSWFSWRHQLKEFSQAFKVVALDMKGYGLSDAPLARECYQRDVILEDIQGVIKALGSNGKDGDPKCILVGHNWGAAIACEFAANYPNMVEKLIFMNGIPAHVLFEYLLKNLTQIIKSMYIFLFQLSKIPEWLCSLDDFHIIKVAITSEKTRIQDTNSQQRNCNPTLYYFSRPNALTPPINYYRNILSWIPPKRRDILVPTLLLWGQKDAYMEDGLVNQILPYLQGSYHVHFFPDGSHWIPEEQPEKVNQVIWDFLQGKKSEKELE</sequence>
<reference evidence="4 5" key="1">
    <citation type="journal article" date="2024" name="Proc. Natl. Acad. Sci. U.S.A.">
        <title>The genetic regulatory architecture and epigenomic basis for age-related changes in rattlesnake venom.</title>
        <authorList>
            <person name="Hogan M.P."/>
            <person name="Holding M.L."/>
            <person name="Nystrom G.S."/>
            <person name="Colston T.J."/>
            <person name="Bartlett D.A."/>
            <person name="Mason A.J."/>
            <person name="Ellsworth S.A."/>
            <person name="Rautsaw R.M."/>
            <person name="Lawrence K.C."/>
            <person name="Strickland J.L."/>
            <person name="He B."/>
            <person name="Fraser P."/>
            <person name="Margres M.J."/>
            <person name="Gilbert D.M."/>
            <person name="Gibbs H.L."/>
            <person name="Parkinson C.L."/>
            <person name="Rokyta D.R."/>
        </authorList>
    </citation>
    <scope>NUCLEOTIDE SEQUENCE [LARGE SCALE GENOMIC DNA]</scope>
    <source>
        <strain evidence="4">DRR0105</strain>
    </source>
</reference>
<dbReference type="EMBL" id="JAOTOJ010000002">
    <property type="protein sequence ID" value="KAK9406759.1"/>
    <property type="molecule type" value="Genomic_DNA"/>
</dbReference>
<dbReference type="InterPro" id="IPR000639">
    <property type="entry name" value="Epox_hydrolase-like"/>
</dbReference>
<dbReference type="Proteomes" id="UP001474421">
    <property type="component" value="Unassembled WGS sequence"/>
</dbReference>
<gene>
    <name evidence="4" type="ORF">NXF25_005533</name>
</gene>
<dbReference type="PRINTS" id="PR00111">
    <property type="entry name" value="ABHYDROLASE"/>
</dbReference>
<organism evidence="4 5">
    <name type="scientific">Crotalus adamanteus</name>
    <name type="common">Eastern diamondback rattlesnake</name>
    <dbReference type="NCBI Taxonomy" id="8729"/>
    <lineage>
        <taxon>Eukaryota</taxon>
        <taxon>Metazoa</taxon>
        <taxon>Chordata</taxon>
        <taxon>Craniata</taxon>
        <taxon>Vertebrata</taxon>
        <taxon>Euteleostomi</taxon>
        <taxon>Lepidosauria</taxon>
        <taxon>Squamata</taxon>
        <taxon>Bifurcata</taxon>
        <taxon>Unidentata</taxon>
        <taxon>Episquamata</taxon>
        <taxon>Toxicofera</taxon>
        <taxon>Serpentes</taxon>
        <taxon>Colubroidea</taxon>
        <taxon>Viperidae</taxon>
        <taxon>Crotalinae</taxon>
        <taxon>Crotalus</taxon>
    </lineage>
</organism>
<accession>A0AAW1BWZ9</accession>
<dbReference type="Pfam" id="PF00561">
    <property type="entry name" value="Abhydrolase_1"/>
    <property type="match status" value="1"/>
</dbReference>
<evidence type="ECO:0000256" key="2">
    <source>
        <dbReference type="ARBA" id="ARBA00038334"/>
    </source>
</evidence>
<keyword evidence="1 4" id="KW-0378">Hydrolase</keyword>
<evidence type="ECO:0000256" key="1">
    <source>
        <dbReference type="ARBA" id="ARBA00022801"/>
    </source>
</evidence>
<dbReference type="InterPro" id="IPR000073">
    <property type="entry name" value="AB_hydrolase_1"/>
</dbReference>
<dbReference type="PANTHER" id="PTHR43329">
    <property type="entry name" value="EPOXIDE HYDROLASE"/>
    <property type="match status" value="1"/>
</dbReference>
<protein>
    <submittedName>
        <fullName evidence="4">Epoxide hydrolase 3</fullName>
    </submittedName>
</protein>
<evidence type="ECO:0000259" key="3">
    <source>
        <dbReference type="Pfam" id="PF00561"/>
    </source>
</evidence>
<keyword evidence="5" id="KW-1185">Reference proteome</keyword>
<comment type="similarity">
    <text evidence="2">Belongs to the AB hydrolase superfamily. Epoxide hydrolase family.</text>
</comment>
<name>A0AAW1BWZ9_CROAD</name>
<dbReference type="InterPro" id="IPR029058">
    <property type="entry name" value="AB_hydrolase_fold"/>
</dbReference>
<dbReference type="SUPFAM" id="SSF53474">
    <property type="entry name" value="alpha/beta-Hydrolases"/>
    <property type="match status" value="1"/>
</dbReference>
<comment type="caution">
    <text evidence="4">The sequence shown here is derived from an EMBL/GenBank/DDBJ whole genome shotgun (WGS) entry which is preliminary data.</text>
</comment>
<evidence type="ECO:0000313" key="4">
    <source>
        <dbReference type="EMBL" id="KAK9406759.1"/>
    </source>
</evidence>
<dbReference type="AlphaFoldDB" id="A0AAW1BWZ9"/>
<feature type="domain" description="AB hydrolase-1" evidence="3">
    <location>
        <begin position="254"/>
        <end position="504"/>
    </location>
</feature>